<reference evidence="3" key="1">
    <citation type="journal article" date="2011" name="Nat. Biotechnol.">
        <title>The genomic sequence of the Chinese hamster ovary (CHO)-K1 cell line.</title>
        <authorList>
            <person name="Xu X."/>
            <person name="Nagarajan H."/>
            <person name="Lewis N.E."/>
            <person name="Pan S."/>
            <person name="Cai Z."/>
            <person name="Liu X."/>
            <person name="Chen W."/>
            <person name="Xie M."/>
            <person name="Wang W."/>
            <person name="Hammond S."/>
            <person name="Andersen M.R."/>
            <person name="Neff N."/>
            <person name="Passarelli B."/>
            <person name="Koh W."/>
            <person name="Fan H.C."/>
            <person name="Wang J."/>
            <person name="Gui Y."/>
            <person name="Lee K.H."/>
            <person name="Betenbaugh M.J."/>
            <person name="Quake S.R."/>
            <person name="Famili I."/>
            <person name="Palsson B.O."/>
            <person name="Wang J."/>
        </authorList>
    </citation>
    <scope>NUCLEOTIDE SEQUENCE [LARGE SCALE GENOMIC DNA]</scope>
    <source>
        <strain evidence="3">CHO K1 cell line</strain>
    </source>
</reference>
<dbReference type="Proteomes" id="UP000001075">
    <property type="component" value="Unassembled WGS sequence"/>
</dbReference>
<name>G3HCI8_CRIGR</name>
<dbReference type="AlphaFoldDB" id="G3HCI8"/>
<evidence type="ECO:0000256" key="1">
    <source>
        <dbReference type="SAM" id="SignalP"/>
    </source>
</evidence>
<accession>G3HCI8</accession>
<proteinExistence type="predicted"/>
<feature type="signal peptide" evidence="1">
    <location>
        <begin position="1"/>
        <end position="24"/>
    </location>
</feature>
<gene>
    <name evidence="2" type="ORF">I79_008198</name>
</gene>
<evidence type="ECO:0000313" key="3">
    <source>
        <dbReference type="Proteomes" id="UP000001075"/>
    </source>
</evidence>
<dbReference type="InParanoid" id="G3HCI8"/>
<feature type="chain" id="PRO_5003444003" description="Secreted protein" evidence="1">
    <location>
        <begin position="25"/>
        <end position="83"/>
    </location>
</feature>
<sequence>MFWQQALQCASGVWLMTLEHCVLEVSLMSCLVETGSSGIARAGVKGLASASAVMLEHCLGLEQLICSAVPSATGSTSHLTLTL</sequence>
<keyword evidence="1" id="KW-0732">Signal</keyword>
<evidence type="ECO:0000313" key="2">
    <source>
        <dbReference type="EMBL" id="EGV93724.1"/>
    </source>
</evidence>
<dbReference type="EMBL" id="JH000282">
    <property type="protein sequence ID" value="EGV93724.1"/>
    <property type="molecule type" value="Genomic_DNA"/>
</dbReference>
<evidence type="ECO:0008006" key="4">
    <source>
        <dbReference type="Google" id="ProtNLM"/>
    </source>
</evidence>
<protein>
    <recommendedName>
        <fullName evidence="4">Secreted protein</fullName>
    </recommendedName>
</protein>
<organism evidence="2 3">
    <name type="scientific">Cricetulus griseus</name>
    <name type="common">Chinese hamster</name>
    <name type="synonym">Cricetulus barabensis griseus</name>
    <dbReference type="NCBI Taxonomy" id="10029"/>
    <lineage>
        <taxon>Eukaryota</taxon>
        <taxon>Metazoa</taxon>
        <taxon>Chordata</taxon>
        <taxon>Craniata</taxon>
        <taxon>Vertebrata</taxon>
        <taxon>Euteleostomi</taxon>
        <taxon>Mammalia</taxon>
        <taxon>Eutheria</taxon>
        <taxon>Euarchontoglires</taxon>
        <taxon>Glires</taxon>
        <taxon>Rodentia</taxon>
        <taxon>Myomorpha</taxon>
        <taxon>Muroidea</taxon>
        <taxon>Cricetidae</taxon>
        <taxon>Cricetinae</taxon>
        <taxon>Cricetulus</taxon>
    </lineage>
</organism>